<evidence type="ECO:0000256" key="2">
    <source>
        <dbReference type="ARBA" id="ARBA00022692"/>
    </source>
</evidence>
<evidence type="ECO:0000256" key="5">
    <source>
        <dbReference type="ARBA" id="ARBA00022989"/>
    </source>
</evidence>
<dbReference type="InterPro" id="IPR036640">
    <property type="entry name" value="ABC1_TM_sf"/>
</dbReference>
<dbReference type="GO" id="GO:0005524">
    <property type="term" value="F:ATP binding"/>
    <property type="evidence" value="ECO:0007669"/>
    <property type="project" value="UniProtKB-KW"/>
</dbReference>
<dbReference type="AlphaFoldDB" id="A0A3B0VT34"/>
<dbReference type="PROSITE" id="PS00211">
    <property type="entry name" value="ABC_TRANSPORTER_1"/>
    <property type="match status" value="1"/>
</dbReference>
<dbReference type="GO" id="GO:0016887">
    <property type="term" value="F:ATP hydrolysis activity"/>
    <property type="evidence" value="ECO:0007669"/>
    <property type="project" value="InterPro"/>
</dbReference>
<dbReference type="Gene3D" id="1.20.1560.10">
    <property type="entry name" value="ABC transporter type 1, transmembrane domain"/>
    <property type="match status" value="1"/>
</dbReference>
<feature type="domain" description="ABC transmembrane type-1" evidence="9">
    <location>
        <begin position="37"/>
        <end position="325"/>
    </location>
</feature>
<dbReference type="PROSITE" id="PS50893">
    <property type="entry name" value="ABC_TRANSPORTER_2"/>
    <property type="match status" value="1"/>
</dbReference>
<evidence type="ECO:0000256" key="1">
    <source>
        <dbReference type="ARBA" id="ARBA00004141"/>
    </source>
</evidence>
<dbReference type="GO" id="GO:0016020">
    <property type="term" value="C:membrane"/>
    <property type="evidence" value="ECO:0007669"/>
    <property type="project" value="UniProtKB-SubCell"/>
</dbReference>
<gene>
    <name evidence="10" type="ORF">MNBD_DELTA03-614</name>
</gene>
<protein>
    <submittedName>
        <fullName evidence="10">Heterodimeric efflux ABC transporter, permease/ATP-binding subunit 2</fullName>
    </submittedName>
</protein>
<feature type="transmembrane region" description="Helical" evidence="7">
    <location>
        <begin position="153"/>
        <end position="177"/>
    </location>
</feature>
<dbReference type="InterPro" id="IPR039421">
    <property type="entry name" value="Type_1_exporter"/>
</dbReference>
<keyword evidence="5 7" id="KW-1133">Transmembrane helix</keyword>
<dbReference type="SMART" id="SM00382">
    <property type="entry name" value="AAA"/>
    <property type="match status" value="1"/>
</dbReference>
<dbReference type="InterPro" id="IPR003593">
    <property type="entry name" value="AAA+_ATPase"/>
</dbReference>
<dbReference type="SUPFAM" id="SSF52540">
    <property type="entry name" value="P-loop containing nucleoside triphosphate hydrolases"/>
    <property type="match status" value="1"/>
</dbReference>
<dbReference type="InterPro" id="IPR027417">
    <property type="entry name" value="P-loop_NTPase"/>
</dbReference>
<evidence type="ECO:0000256" key="6">
    <source>
        <dbReference type="ARBA" id="ARBA00023136"/>
    </source>
</evidence>
<evidence type="ECO:0000256" key="3">
    <source>
        <dbReference type="ARBA" id="ARBA00022741"/>
    </source>
</evidence>
<proteinExistence type="predicted"/>
<dbReference type="PANTHER" id="PTHR43394:SF1">
    <property type="entry name" value="ATP-BINDING CASSETTE SUB-FAMILY B MEMBER 10, MITOCHONDRIAL"/>
    <property type="match status" value="1"/>
</dbReference>
<evidence type="ECO:0000256" key="4">
    <source>
        <dbReference type="ARBA" id="ARBA00022840"/>
    </source>
</evidence>
<evidence type="ECO:0000259" key="8">
    <source>
        <dbReference type="PROSITE" id="PS50893"/>
    </source>
</evidence>
<dbReference type="Pfam" id="PF00005">
    <property type="entry name" value="ABC_tran"/>
    <property type="match status" value="1"/>
</dbReference>
<dbReference type="InterPro" id="IPR011527">
    <property type="entry name" value="ABC1_TM_dom"/>
</dbReference>
<dbReference type="FunFam" id="3.40.50.300:FF:000218">
    <property type="entry name" value="Multidrug ABC transporter ATP-binding protein"/>
    <property type="match status" value="1"/>
</dbReference>
<keyword evidence="2 7" id="KW-0812">Transmembrane</keyword>
<organism evidence="10">
    <name type="scientific">hydrothermal vent metagenome</name>
    <dbReference type="NCBI Taxonomy" id="652676"/>
    <lineage>
        <taxon>unclassified sequences</taxon>
        <taxon>metagenomes</taxon>
        <taxon>ecological metagenomes</taxon>
    </lineage>
</organism>
<reference evidence="10" key="1">
    <citation type="submission" date="2018-06" db="EMBL/GenBank/DDBJ databases">
        <authorList>
            <person name="Zhirakovskaya E."/>
        </authorList>
    </citation>
    <scope>NUCLEOTIDE SEQUENCE</scope>
</reference>
<dbReference type="InterPro" id="IPR003439">
    <property type="entry name" value="ABC_transporter-like_ATP-bd"/>
</dbReference>
<evidence type="ECO:0000256" key="7">
    <source>
        <dbReference type="SAM" id="Phobius"/>
    </source>
</evidence>
<name>A0A3B0VT34_9ZZZZ</name>
<comment type="subcellular location">
    <subcellularLocation>
        <location evidence="1">Membrane</location>
        <topology evidence="1">Multi-pass membrane protein</topology>
    </subcellularLocation>
</comment>
<feature type="transmembrane region" description="Helical" evidence="7">
    <location>
        <begin position="36"/>
        <end position="57"/>
    </location>
</feature>
<dbReference type="GO" id="GO:0015421">
    <property type="term" value="F:ABC-type oligopeptide transporter activity"/>
    <property type="evidence" value="ECO:0007669"/>
    <property type="project" value="TreeGrafter"/>
</dbReference>
<evidence type="ECO:0000313" key="10">
    <source>
        <dbReference type="EMBL" id="VAW35436.1"/>
    </source>
</evidence>
<dbReference type="PANTHER" id="PTHR43394">
    <property type="entry name" value="ATP-DEPENDENT PERMEASE MDL1, MITOCHONDRIAL"/>
    <property type="match status" value="1"/>
</dbReference>
<keyword evidence="6 7" id="KW-0472">Membrane</keyword>
<sequence>MLHNYGYFEEDKLGKLGDTALWGRILKQVRPQRRNIILAVILSLVVIAANLTLPWLVRLAIDKYIMAVHISAEARLRGLENIALIFIVMVIGGFAANFFQVTVLEYSGQHIMHGLRQRLLAHLLSLDVTFFNNNPVGKLVTRLTNDIQNLHEMFTSVITTIFNDILQLSAILIILFYMNRHLALLMCALLPLIIIHSLSFSRLARKAFRKIRTQLAIINSFMQESLTGISLIQHFLREADTEKQFRRQNRIFQHQTMYQIKIFGVFLPIIEIISTLSIALIVWIGGREVIKGTTTIGELAAFLSYMRLFFKPIREVAQKYSIVQSAMASAERIFELLDRQSAISTAGNLRLPNLRGAIRFAGVSLAYKQDEPIISDFNLNIVPGEQLAIVGPTGAGKTSIVNLLERLYEPRKGEIFIDDHPLADFNLAWLRGRIGLVMQDVLLMPASLRDNLIFGSSADEERLRAVVRDSQLELVVRELPQGLDTMVGEGGWQLSQGQKQLLALGRVMLRDPRILILDEATANIDSITEALLEKAVSHTIRNRTSIVIAHRLSTIRNAQRIVVLSRGRIREEGSYDELLERGGLFARLIELQEAREQSRPDPARNTALSV</sequence>
<evidence type="ECO:0000259" key="9">
    <source>
        <dbReference type="PROSITE" id="PS50929"/>
    </source>
</evidence>
<dbReference type="CDD" id="cd18544">
    <property type="entry name" value="ABC_6TM_TmrA_like"/>
    <property type="match status" value="1"/>
</dbReference>
<feature type="transmembrane region" description="Helical" evidence="7">
    <location>
        <begin position="262"/>
        <end position="284"/>
    </location>
</feature>
<keyword evidence="3" id="KW-0547">Nucleotide-binding</keyword>
<feature type="transmembrane region" description="Helical" evidence="7">
    <location>
        <begin position="183"/>
        <end position="204"/>
    </location>
</feature>
<feature type="domain" description="ABC transporter" evidence="8">
    <location>
        <begin position="358"/>
        <end position="591"/>
    </location>
</feature>
<dbReference type="EMBL" id="UOEX01000130">
    <property type="protein sequence ID" value="VAW35436.1"/>
    <property type="molecule type" value="Genomic_DNA"/>
</dbReference>
<dbReference type="InterPro" id="IPR017871">
    <property type="entry name" value="ABC_transporter-like_CS"/>
</dbReference>
<dbReference type="SUPFAM" id="SSF90123">
    <property type="entry name" value="ABC transporter transmembrane region"/>
    <property type="match status" value="1"/>
</dbReference>
<dbReference type="PROSITE" id="PS50929">
    <property type="entry name" value="ABC_TM1F"/>
    <property type="match status" value="1"/>
</dbReference>
<dbReference type="Pfam" id="PF00664">
    <property type="entry name" value="ABC_membrane"/>
    <property type="match status" value="1"/>
</dbReference>
<dbReference type="Gene3D" id="3.40.50.300">
    <property type="entry name" value="P-loop containing nucleotide triphosphate hydrolases"/>
    <property type="match status" value="1"/>
</dbReference>
<feature type="transmembrane region" description="Helical" evidence="7">
    <location>
        <begin position="78"/>
        <end position="99"/>
    </location>
</feature>
<accession>A0A3B0VT34</accession>
<keyword evidence="4 10" id="KW-0067">ATP-binding</keyword>